<protein>
    <recommendedName>
        <fullName evidence="3">DUF721 domain-containing protein</fullName>
    </recommendedName>
</protein>
<dbReference type="eggNOG" id="COG5389">
    <property type="taxonomic scope" value="Bacteria"/>
</dbReference>
<accession>U6B4C7</accession>
<dbReference type="HOGENOM" id="CLU_104595_1_1_5"/>
<dbReference type="AlphaFoldDB" id="U6B4C7"/>
<dbReference type="PIRSF" id="PIRSF032064">
    <property type="entry name" value="UCP032064"/>
    <property type="match status" value="1"/>
</dbReference>
<dbReference type="KEGG" id="lar:lam_108"/>
<reference evidence="1 2" key="1">
    <citation type="journal article" date="2014" name="Mol. Plant Microbe Interact.">
        <title>The complete genome sequence of Candidatus Liberibacter americanus, associated with citrus Huanglongbing.</title>
        <authorList>
            <person name="Wulff N.A."/>
            <person name="Zhang S."/>
            <person name="Setubal J.C."/>
            <person name="Almeida N.F."/>
            <person name="Martins E.C."/>
            <person name="Harakava R."/>
            <person name="Kumar D."/>
            <person name="Rangel L.T."/>
            <person name="Foissac X."/>
            <person name="Bove J."/>
            <person name="Gabriel D.W."/>
        </authorList>
    </citation>
    <scope>NUCLEOTIDE SEQUENCE [LARGE SCALE GENOMIC DNA]</scope>
    <source>
        <strain evidence="1 2">Sao Paulo</strain>
    </source>
</reference>
<evidence type="ECO:0008006" key="3">
    <source>
        <dbReference type="Google" id="ProtNLM"/>
    </source>
</evidence>
<dbReference type="InterPro" id="IPR010593">
    <property type="entry name" value="DUF1159"/>
</dbReference>
<evidence type="ECO:0000313" key="1">
    <source>
        <dbReference type="EMBL" id="AHA27488.1"/>
    </source>
</evidence>
<proteinExistence type="predicted"/>
<keyword evidence="2" id="KW-1185">Reference proteome</keyword>
<sequence length="164" mass="18331">MIHFADIVRDIIHPFIHRRAGIDISLISSWSEIVGEDLANSCSPDKIMWPSGRCALSKDRISEDIGGTLVVVCKGAHAIFLMHDRSQLIKRVNDFFGFNAINKVKIIQGNVCVVDSKKNSDSAILDLKEDDSRTIYKITEGIENRPLKNALIRFGFAVFRSSSL</sequence>
<organism evidence="1 2">
    <name type="scientific">Candidatus Liberibacter americanus str. Sao Paulo</name>
    <dbReference type="NCBI Taxonomy" id="1261131"/>
    <lineage>
        <taxon>Bacteria</taxon>
        <taxon>Pseudomonadati</taxon>
        <taxon>Pseudomonadota</taxon>
        <taxon>Alphaproteobacteria</taxon>
        <taxon>Hyphomicrobiales</taxon>
        <taxon>Rhizobiaceae</taxon>
        <taxon>Liberibacter</taxon>
    </lineage>
</organism>
<dbReference type="Proteomes" id="UP000017862">
    <property type="component" value="Chromosome"/>
</dbReference>
<dbReference type="EMBL" id="CP006604">
    <property type="protein sequence ID" value="AHA27488.1"/>
    <property type="molecule type" value="Genomic_DNA"/>
</dbReference>
<name>U6B4C7_9HYPH</name>
<evidence type="ECO:0000313" key="2">
    <source>
        <dbReference type="Proteomes" id="UP000017862"/>
    </source>
</evidence>
<dbReference type="RefSeq" id="WP_007556811.1">
    <property type="nucleotide sequence ID" value="NC_022793.1"/>
</dbReference>
<gene>
    <name evidence="1" type="ORF">lam_108</name>
</gene>
<dbReference type="STRING" id="1261131.lam_108"/>
<dbReference type="Pfam" id="PF05258">
    <property type="entry name" value="DciA"/>
    <property type="match status" value="1"/>
</dbReference>
<dbReference type="PATRIC" id="fig|1261131.3.peg.101"/>
<dbReference type="InterPro" id="IPR007922">
    <property type="entry name" value="DciA-like"/>
</dbReference>